<gene>
    <name evidence="1" type="ORF">EFW17_13245</name>
</gene>
<name>A0A3N0E8M6_9ACTN</name>
<dbReference type="AlphaFoldDB" id="A0A3N0E8M6"/>
<dbReference type="OrthoDB" id="2442707at2"/>
<proteinExistence type="predicted"/>
<protein>
    <submittedName>
        <fullName evidence="1">Uncharacterized protein</fullName>
    </submittedName>
</protein>
<evidence type="ECO:0000313" key="2">
    <source>
        <dbReference type="Proteomes" id="UP000269198"/>
    </source>
</evidence>
<dbReference type="Proteomes" id="UP000269198">
    <property type="component" value="Unassembled WGS sequence"/>
</dbReference>
<keyword evidence="2" id="KW-1185">Reference proteome</keyword>
<dbReference type="EMBL" id="RJMB01000012">
    <property type="protein sequence ID" value="RNL84188.1"/>
    <property type="molecule type" value="Genomic_DNA"/>
</dbReference>
<comment type="caution">
    <text evidence="1">The sequence shown here is derived from an EMBL/GenBank/DDBJ whole genome shotgun (WGS) entry which is preliminary data.</text>
</comment>
<accession>A0A3N0E8M6</accession>
<sequence length="876" mass="96758">MDTLRFRQSWETAVEIDSLGRRLCAEGAALADLLHSEIGQCGQGERKSRLVALRRRLYNARRPPDRLWNDQVRAALPQTVTRRVDAWLDLFDSRERRLRELPGVLEREHGRARSSLREAVGRDRFRVGLVQASPDLYRELREWLAKGDASSVDRSVAIRLMKFLARAVAKTSPFSTFMISGLGEWRRGAGALAHHGEIWSWRTVVEPNLWLAQRAVGLLASTAEGTDRWRLRVNPSVVVAEGGTEMLTAGGSDRVARVQTNQTVRECVRAVGSGEARTPAQLRDHLMRLDEGRADSERVTDFVSRLVASGVLEFEPSIPDQRLDDMEALAALFDGQQGPDAHAVRTSLRSVRTLLREYPESGAETRLGLLDRLRESATALATVDGTPDTGGVLAKNLCHETALFTRPVLTADPDDWAPVVTDLDRVRRFMALFQRNLSFRMAVADFFRDRFGEESRVPVLRLYREVRDAMREPPPGPGGEVGRELGALNEGRVFDPWRSPEGVAPSVREVYRMREEASVRIRDTSVDRSGARELDPEDLERMVASWPEYVRPVGSAACYVQELPGDDRSGVVLNGITVGYDRWASRIRRLLEQAEGSPNAALAGRGPPGNGTIELVEVGGAFGSALNLRAAVTDRELDYPGVGPLRPPERRVAPRDLVVTYDSATGVLELRRDDDGTLVRPLHLGTQAEHLLPSALRFLVSVFGEPSHVLNAGWSPFADPTVWGTDDGGKGPGRMPRVRLGRVVVAREAHYMPAGGVPLRNKGEAEADHLLRVVRWLAEHGLPERCYARVLDIARGRSGAGPDPAKSRKPMFVDFANQLLLAGFERAVGSPEDLVTLHEPLPDPAGAPAYGPPENPANRHVTEYVVEVAGPEVRYG</sequence>
<evidence type="ECO:0000313" key="1">
    <source>
        <dbReference type="EMBL" id="RNL84188.1"/>
    </source>
</evidence>
<reference evidence="1 2" key="1">
    <citation type="submission" date="2018-11" db="EMBL/GenBank/DDBJ databases">
        <title>The genome draft of YIM 96095.</title>
        <authorList>
            <person name="Tang S.-K."/>
            <person name="Chunyu W.-X."/>
            <person name="Feng Y.-Z."/>
        </authorList>
    </citation>
    <scope>NUCLEOTIDE SEQUENCE [LARGE SCALE GENOMIC DNA]</scope>
    <source>
        <strain evidence="1 2">YIM 96095</strain>
    </source>
</reference>
<organism evidence="1 2">
    <name type="scientific">Halostreptopolyspora alba</name>
    <dbReference type="NCBI Taxonomy" id="2487137"/>
    <lineage>
        <taxon>Bacteria</taxon>
        <taxon>Bacillati</taxon>
        <taxon>Actinomycetota</taxon>
        <taxon>Actinomycetes</taxon>
        <taxon>Streptosporangiales</taxon>
        <taxon>Nocardiopsidaceae</taxon>
        <taxon>Halostreptopolyspora</taxon>
    </lineage>
</organism>